<evidence type="ECO:0000259" key="10">
    <source>
        <dbReference type="PROSITE" id="PS50146"/>
    </source>
</evidence>
<comment type="cofactor">
    <cofactor evidence="1">
        <name>Mg(2+)</name>
        <dbReference type="ChEBI" id="CHEBI:18420"/>
    </cofactor>
</comment>
<dbReference type="InterPro" id="IPR050187">
    <property type="entry name" value="Lipid_Phosphate_FormReg"/>
</dbReference>
<feature type="domain" description="DAGKc" evidence="10">
    <location>
        <begin position="2"/>
        <end position="136"/>
    </location>
</feature>
<keyword evidence="4" id="KW-0547">Nucleotide-binding</keyword>
<keyword evidence="7" id="KW-0443">Lipid metabolism</keyword>
<dbReference type="GO" id="GO:0005524">
    <property type="term" value="F:ATP binding"/>
    <property type="evidence" value="ECO:0007669"/>
    <property type="project" value="UniProtKB-KW"/>
</dbReference>
<name>A0A4Y9FTT8_9MICO</name>
<proteinExistence type="inferred from homology"/>
<feature type="compositionally biased region" description="Basic residues" evidence="9">
    <location>
        <begin position="438"/>
        <end position="450"/>
    </location>
</feature>
<dbReference type="Pfam" id="PF00781">
    <property type="entry name" value="DAGK_cat"/>
    <property type="match status" value="1"/>
</dbReference>
<evidence type="ECO:0000256" key="3">
    <source>
        <dbReference type="ARBA" id="ARBA00022679"/>
    </source>
</evidence>
<dbReference type="EMBL" id="SPQB01000021">
    <property type="protein sequence ID" value="TFU32655.1"/>
    <property type="molecule type" value="Genomic_DNA"/>
</dbReference>
<evidence type="ECO:0000256" key="1">
    <source>
        <dbReference type="ARBA" id="ARBA00001946"/>
    </source>
</evidence>
<keyword evidence="7" id="KW-0594">Phospholipid biosynthesis</keyword>
<dbReference type="OrthoDB" id="142078at2"/>
<dbReference type="InterPro" id="IPR001206">
    <property type="entry name" value="Diacylglycerol_kinase_cat_dom"/>
</dbReference>
<comment type="similarity">
    <text evidence="2">Belongs to the diacylglycerol/lipid kinase family.</text>
</comment>
<dbReference type="InterPro" id="IPR016064">
    <property type="entry name" value="NAD/diacylglycerol_kinase_sf"/>
</dbReference>
<dbReference type="PANTHER" id="PTHR12358:SF106">
    <property type="entry name" value="LIPID KINASE YEGS"/>
    <property type="match status" value="1"/>
</dbReference>
<reference evidence="11 12" key="1">
    <citation type="submission" date="2019-03" db="EMBL/GenBank/DDBJ databases">
        <title>Diversity of the mouse oral microbiome.</title>
        <authorList>
            <person name="Joseph S."/>
            <person name="Aduse-Opoku J."/>
            <person name="Curtis M."/>
            <person name="Wade W."/>
            <person name="Hashim A."/>
        </authorList>
    </citation>
    <scope>NUCLEOTIDE SEQUENCE [LARGE SCALE GENOMIC DNA]</scope>
    <source>
        <strain evidence="11 12">P1012</strain>
    </source>
</reference>
<feature type="compositionally biased region" description="Basic and acidic residues" evidence="9">
    <location>
        <begin position="522"/>
        <end position="531"/>
    </location>
</feature>
<evidence type="ECO:0000256" key="6">
    <source>
        <dbReference type="ARBA" id="ARBA00022840"/>
    </source>
</evidence>
<keyword evidence="3" id="KW-0808">Transferase</keyword>
<evidence type="ECO:0000256" key="5">
    <source>
        <dbReference type="ARBA" id="ARBA00022777"/>
    </source>
</evidence>
<gene>
    <name evidence="11" type="ORF">E4U02_09640</name>
</gene>
<keyword evidence="12" id="KW-1185">Reference proteome</keyword>
<dbReference type="InterPro" id="IPR017438">
    <property type="entry name" value="ATP-NAD_kinase_N"/>
</dbReference>
<evidence type="ECO:0000256" key="7">
    <source>
        <dbReference type="ARBA" id="ARBA00023209"/>
    </source>
</evidence>
<evidence type="ECO:0000256" key="4">
    <source>
        <dbReference type="ARBA" id="ARBA00022741"/>
    </source>
</evidence>
<dbReference type="InterPro" id="IPR045540">
    <property type="entry name" value="YegS/DAGK_C"/>
</dbReference>
<dbReference type="Proteomes" id="UP000298358">
    <property type="component" value="Unassembled WGS sequence"/>
</dbReference>
<keyword evidence="8" id="KW-1208">Phospholipid metabolism</keyword>
<sequence length="531" mass="57188">MQETRRVGLVVNPTAGGGTAKDVGAQLARRLVDAECDVIGLSALSADVALDNVRDQLSELDYLVVVGGDGMVHLGIQAVAGTLIPLGIIPVGTGNDFAAAARLDIDTARAIEKLVAGITAGTTPRAVDLLRVEGMGVVDGGCWVAGAVSAGIDAAVNARANRMRFPRGSSRYVIAAIREILGYRSWGYRLTIEGVAPTPPQRAELETFAGLLVGARDERGEHTLTWEQRGALVTAANGSTFGGGIRVAPNARIDDGSLELVLARDVGRLTAARLFPLMIARRTPALASPACDLSPCGDNRFARRTGELPHRVRRRRAHRSAAHPRTGPPRGTSTARVMFHVKRRGRSADTRAVSVVAVRVGEASCSEGKSVSRETVREGGVVRTPRRHASRSRAGRSLGPAARVGGGGGRVPRSYAGHDHLEPEGRRRQDDHDGQYRRGARFARRPRARDRPRPAGQRLNGARHPAQCRHPEYLRRPDRWLSDLGRRADEPGVGSPVLRAEQHPPRRCGDRTRHAGRSRAATQDRDRRVRA</sequence>
<feature type="compositionally biased region" description="Basic and acidic residues" evidence="9">
    <location>
        <begin position="500"/>
        <end position="513"/>
    </location>
</feature>
<dbReference type="SUPFAM" id="SSF111331">
    <property type="entry name" value="NAD kinase/diacylglycerol kinase-like"/>
    <property type="match status" value="1"/>
</dbReference>
<dbReference type="Gene3D" id="3.40.50.10330">
    <property type="entry name" value="Probable inorganic polyphosphate/atp-NAD kinase, domain 1"/>
    <property type="match status" value="1"/>
</dbReference>
<feature type="compositionally biased region" description="Basic residues" evidence="9">
    <location>
        <begin position="384"/>
        <end position="394"/>
    </location>
</feature>
<dbReference type="Gene3D" id="2.60.200.40">
    <property type="match status" value="1"/>
</dbReference>
<keyword evidence="7" id="KW-0444">Lipid biosynthesis</keyword>
<keyword evidence="5" id="KW-0418">Kinase</keyword>
<dbReference type="GO" id="GO:0005886">
    <property type="term" value="C:plasma membrane"/>
    <property type="evidence" value="ECO:0007669"/>
    <property type="project" value="TreeGrafter"/>
</dbReference>
<feature type="region of interest" description="Disordered" evidence="9">
    <location>
        <begin position="312"/>
        <end position="333"/>
    </location>
</feature>
<protein>
    <recommendedName>
        <fullName evidence="10">DAGKc domain-containing protein</fullName>
    </recommendedName>
</protein>
<dbReference type="AlphaFoldDB" id="A0A4Y9FTT8"/>
<organism evidence="11 12">
    <name type="scientific">Microbacterium paludicola</name>
    <dbReference type="NCBI Taxonomy" id="300019"/>
    <lineage>
        <taxon>Bacteria</taxon>
        <taxon>Bacillati</taxon>
        <taxon>Actinomycetota</taxon>
        <taxon>Actinomycetes</taxon>
        <taxon>Micrococcales</taxon>
        <taxon>Microbacteriaceae</taxon>
        <taxon>Microbacterium</taxon>
    </lineage>
</organism>
<evidence type="ECO:0000256" key="8">
    <source>
        <dbReference type="ARBA" id="ARBA00023264"/>
    </source>
</evidence>
<feature type="compositionally biased region" description="Basic and acidic residues" evidence="9">
    <location>
        <begin position="416"/>
        <end position="436"/>
    </location>
</feature>
<evidence type="ECO:0000256" key="2">
    <source>
        <dbReference type="ARBA" id="ARBA00005983"/>
    </source>
</evidence>
<dbReference type="SMART" id="SM00046">
    <property type="entry name" value="DAGKc"/>
    <property type="match status" value="1"/>
</dbReference>
<dbReference type="PROSITE" id="PS50146">
    <property type="entry name" value="DAGK"/>
    <property type="match status" value="1"/>
</dbReference>
<dbReference type="GO" id="GO:0004143">
    <property type="term" value="F:ATP-dependent diacylglycerol kinase activity"/>
    <property type="evidence" value="ECO:0007669"/>
    <property type="project" value="TreeGrafter"/>
</dbReference>
<feature type="region of interest" description="Disordered" evidence="9">
    <location>
        <begin position="364"/>
        <end position="531"/>
    </location>
</feature>
<evidence type="ECO:0000313" key="11">
    <source>
        <dbReference type="EMBL" id="TFU32655.1"/>
    </source>
</evidence>
<feature type="compositionally biased region" description="Basic residues" evidence="9">
    <location>
        <begin position="312"/>
        <end position="322"/>
    </location>
</feature>
<dbReference type="Pfam" id="PF19279">
    <property type="entry name" value="YegS_C"/>
    <property type="match status" value="1"/>
</dbReference>
<feature type="compositionally biased region" description="Basic and acidic residues" evidence="9">
    <location>
        <begin position="469"/>
        <end position="490"/>
    </location>
</feature>
<dbReference type="PANTHER" id="PTHR12358">
    <property type="entry name" value="SPHINGOSINE KINASE"/>
    <property type="match status" value="1"/>
</dbReference>
<dbReference type="GO" id="GO:0008654">
    <property type="term" value="P:phospholipid biosynthetic process"/>
    <property type="evidence" value="ECO:0007669"/>
    <property type="project" value="UniProtKB-KW"/>
</dbReference>
<evidence type="ECO:0000256" key="9">
    <source>
        <dbReference type="SAM" id="MobiDB-lite"/>
    </source>
</evidence>
<accession>A0A4Y9FTT8</accession>
<keyword evidence="6" id="KW-0067">ATP-binding</keyword>
<evidence type="ECO:0000313" key="12">
    <source>
        <dbReference type="Proteomes" id="UP000298358"/>
    </source>
</evidence>
<comment type="caution">
    <text evidence="11">The sequence shown here is derived from an EMBL/GenBank/DDBJ whole genome shotgun (WGS) entry which is preliminary data.</text>
</comment>